<organism evidence="1 2">
    <name type="scientific">Halanaerobacter jeridensis</name>
    <dbReference type="NCBI Taxonomy" id="706427"/>
    <lineage>
        <taxon>Bacteria</taxon>
        <taxon>Bacillati</taxon>
        <taxon>Bacillota</taxon>
        <taxon>Clostridia</taxon>
        <taxon>Halanaerobiales</taxon>
        <taxon>Halobacteroidaceae</taxon>
        <taxon>Halanaerobacter</taxon>
    </lineage>
</organism>
<protein>
    <submittedName>
        <fullName evidence="1">Uncharacterized protein</fullName>
    </submittedName>
</protein>
<comment type="caution">
    <text evidence="1">The sequence shown here is derived from an EMBL/GenBank/DDBJ whole genome shotgun (WGS) entry which is preliminary data.</text>
</comment>
<dbReference type="EMBL" id="JAFBDQ010000003">
    <property type="protein sequence ID" value="MBM7555850.1"/>
    <property type="molecule type" value="Genomic_DNA"/>
</dbReference>
<evidence type="ECO:0000313" key="2">
    <source>
        <dbReference type="Proteomes" id="UP000774000"/>
    </source>
</evidence>
<dbReference type="AlphaFoldDB" id="A0A938XR30"/>
<reference evidence="1" key="1">
    <citation type="submission" date="2021-01" db="EMBL/GenBank/DDBJ databases">
        <title>Genomic Encyclopedia of Type Strains, Phase IV (KMG-IV): sequencing the most valuable type-strain genomes for metagenomic binning, comparative biology and taxonomic classification.</title>
        <authorList>
            <person name="Goeker M."/>
        </authorList>
    </citation>
    <scope>NUCLEOTIDE SEQUENCE</scope>
    <source>
        <strain evidence="1">DSM 23230</strain>
    </source>
</reference>
<keyword evidence="2" id="KW-1185">Reference proteome</keyword>
<accession>A0A938XR30</accession>
<evidence type="ECO:0000313" key="1">
    <source>
        <dbReference type="EMBL" id="MBM7555850.1"/>
    </source>
</evidence>
<dbReference type="RefSeq" id="WP_204700570.1">
    <property type="nucleotide sequence ID" value="NZ_JAFBDQ010000003.1"/>
</dbReference>
<dbReference type="Proteomes" id="UP000774000">
    <property type="component" value="Unassembled WGS sequence"/>
</dbReference>
<gene>
    <name evidence="1" type="ORF">JOC47_000684</name>
</gene>
<proteinExistence type="predicted"/>
<sequence length="98" mass="11138">MVKINEQVGKLITKMKEDQDSPIKNISIECCACSCSDGEHEEYVYCPIVSGYVCDVCCRFELCNDYQLVNDILGKEIFSSNEEVLMLCEKYCSSELNL</sequence>
<name>A0A938XR30_9FIRM</name>